<dbReference type="GO" id="GO:0000027">
    <property type="term" value="P:ribosomal large subunit assembly"/>
    <property type="evidence" value="ECO:0007669"/>
    <property type="project" value="InterPro"/>
</dbReference>
<keyword evidence="9" id="KW-1185">Reference proteome</keyword>
<dbReference type="InterPro" id="IPR040637">
    <property type="entry name" value="Ribosomal_uL10-like_insert"/>
</dbReference>
<dbReference type="InterPro" id="IPR043164">
    <property type="entry name" value="Ribosomal_uL10-like_insert_sf"/>
</dbReference>
<feature type="domain" description="Large ribosomal subunit protein uL10-like insertion" evidence="7">
    <location>
        <begin position="125"/>
        <end position="200"/>
    </location>
</feature>
<evidence type="ECO:0000256" key="5">
    <source>
        <dbReference type="ARBA" id="ARBA00023242"/>
    </source>
</evidence>
<evidence type="ECO:0000256" key="4">
    <source>
        <dbReference type="ARBA" id="ARBA00022490"/>
    </source>
</evidence>
<dbReference type="GO" id="GO:0030687">
    <property type="term" value="C:preribosome, large subunit precursor"/>
    <property type="evidence" value="ECO:0007669"/>
    <property type="project" value="EnsemblFungi"/>
</dbReference>
<dbReference type="GO" id="GO:0000956">
    <property type="term" value="P:nuclear-transcribed mRNA catabolic process"/>
    <property type="evidence" value="ECO:0007669"/>
    <property type="project" value="EnsemblFungi"/>
</dbReference>
<comment type="caution">
    <text evidence="8">The sequence shown here is derived from an EMBL/GenBank/DDBJ whole genome shotgun (WGS) entry which is preliminary data.</text>
</comment>
<evidence type="ECO:0000256" key="3">
    <source>
        <dbReference type="ARBA" id="ARBA00011117"/>
    </source>
</evidence>
<keyword evidence="6" id="KW-0690">Ribosome biogenesis</keyword>
<name>A0A1Y1V9Q3_9FUNG</name>
<dbReference type="PANTHER" id="PTHR45841">
    <property type="entry name" value="MRNA TURNOVER PROTEIN 4 MRTO4"/>
    <property type="match status" value="1"/>
</dbReference>
<dbReference type="Pfam" id="PF00466">
    <property type="entry name" value="Ribosomal_L10"/>
    <property type="match status" value="1"/>
</dbReference>
<dbReference type="FunFam" id="3.90.105.20:FF:000003">
    <property type="entry name" value="Ribosome assembly factor mrt4"/>
    <property type="match status" value="1"/>
</dbReference>
<dbReference type="GO" id="GO:0005654">
    <property type="term" value="C:nucleoplasm"/>
    <property type="evidence" value="ECO:0007669"/>
    <property type="project" value="EnsemblFungi"/>
</dbReference>
<reference evidence="8 9" key="1">
    <citation type="submission" date="2016-08" db="EMBL/GenBank/DDBJ databases">
        <title>Genomes of anaerobic fungi encode conserved fungal cellulosomes for biomass hydrolysis.</title>
        <authorList>
            <consortium name="DOE Joint Genome Institute"/>
            <person name="Haitjema C.H."/>
            <person name="Gilmore S.P."/>
            <person name="Henske J.K."/>
            <person name="Solomon K.V."/>
            <person name="De Groot R."/>
            <person name="Kuo A."/>
            <person name="Mondo S.J."/>
            <person name="Salamov A.A."/>
            <person name="Labutti K."/>
            <person name="Zhao Z."/>
            <person name="Chiniquy J."/>
            <person name="Barry K."/>
            <person name="Brewer H.M."/>
            <person name="Purvine S.O."/>
            <person name="Wright A.T."/>
            <person name="Boxma B."/>
            <person name="Van Alen T."/>
            <person name="Hackstein J.H."/>
            <person name="Baker S.E."/>
            <person name="Grigoriev I.V."/>
            <person name="O'Malley M.A."/>
        </authorList>
    </citation>
    <scope>NUCLEOTIDE SEQUENCE [LARGE SCALE GENOMIC DNA]</scope>
    <source>
        <strain evidence="9">finn</strain>
    </source>
</reference>
<dbReference type="Gene3D" id="3.90.105.20">
    <property type="match status" value="1"/>
</dbReference>
<dbReference type="FunFam" id="3.30.70.1730:FF:000005">
    <property type="entry name" value="Ribosome assembly factor mrt4"/>
    <property type="match status" value="1"/>
</dbReference>
<evidence type="ECO:0000256" key="1">
    <source>
        <dbReference type="ARBA" id="ARBA00004046"/>
    </source>
</evidence>
<comment type="subunit">
    <text evidence="3 6">Associates with the pre-60S ribosomal particle.</text>
</comment>
<dbReference type="PANTHER" id="PTHR45841:SF1">
    <property type="entry name" value="MRNA TURNOVER PROTEIN 4 HOMOLOG"/>
    <property type="match status" value="1"/>
</dbReference>
<dbReference type="Pfam" id="PF17777">
    <property type="entry name" value="RL10P_insert"/>
    <property type="match status" value="1"/>
</dbReference>
<comment type="similarity">
    <text evidence="2 6">Belongs to the universal ribosomal protein uL10 family.</text>
</comment>
<dbReference type="GO" id="GO:0000055">
    <property type="term" value="P:ribosomal large subunit export from nucleus"/>
    <property type="evidence" value="ECO:0007669"/>
    <property type="project" value="EnsemblFungi"/>
</dbReference>
<dbReference type="AlphaFoldDB" id="A0A1Y1V9Q3"/>
<dbReference type="STRING" id="1754191.A0A1Y1V9Q3"/>
<evidence type="ECO:0000313" key="8">
    <source>
        <dbReference type="EMBL" id="ORX49755.1"/>
    </source>
</evidence>
<dbReference type="CDD" id="cd05796">
    <property type="entry name" value="Ribosomal_P0_like"/>
    <property type="match status" value="1"/>
</dbReference>
<keyword evidence="4 6" id="KW-0963">Cytoplasm</keyword>
<evidence type="ECO:0000256" key="6">
    <source>
        <dbReference type="RuleBase" id="RU364039"/>
    </source>
</evidence>
<organism evidence="8 9">
    <name type="scientific">Piromyces finnis</name>
    <dbReference type="NCBI Taxonomy" id="1754191"/>
    <lineage>
        <taxon>Eukaryota</taxon>
        <taxon>Fungi</taxon>
        <taxon>Fungi incertae sedis</taxon>
        <taxon>Chytridiomycota</taxon>
        <taxon>Chytridiomycota incertae sedis</taxon>
        <taxon>Neocallimastigomycetes</taxon>
        <taxon>Neocallimastigales</taxon>
        <taxon>Neocallimastigaceae</taxon>
        <taxon>Piromyces</taxon>
    </lineage>
</organism>
<evidence type="ECO:0000259" key="7">
    <source>
        <dbReference type="Pfam" id="PF17777"/>
    </source>
</evidence>
<protein>
    <recommendedName>
        <fullName evidence="6">Ribosome assembly factor mrt4</fullName>
    </recommendedName>
</protein>
<dbReference type="Proteomes" id="UP000193719">
    <property type="component" value="Unassembled WGS sequence"/>
</dbReference>
<dbReference type="SUPFAM" id="SSF160369">
    <property type="entry name" value="Ribosomal protein L10-like"/>
    <property type="match status" value="1"/>
</dbReference>
<evidence type="ECO:0000313" key="9">
    <source>
        <dbReference type="Proteomes" id="UP000193719"/>
    </source>
</evidence>
<comment type="function">
    <text evidence="1 6">Component of the ribosome assembly machinery. Nuclear paralog of the ribosomal protein P0, it binds pre-60S subunits at an early stage of assembly in the nucleolus, and is replaced by P0 in cytoplasmic pre-60S subunits and mature 80S ribosomes.</text>
</comment>
<reference evidence="8 9" key="2">
    <citation type="submission" date="2016-08" db="EMBL/GenBank/DDBJ databases">
        <title>Pervasive Adenine N6-methylation of Active Genes in Fungi.</title>
        <authorList>
            <consortium name="DOE Joint Genome Institute"/>
            <person name="Mondo S.J."/>
            <person name="Dannebaum R.O."/>
            <person name="Kuo R.C."/>
            <person name="Labutti K."/>
            <person name="Haridas S."/>
            <person name="Kuo A."/>
            <person name="Salamov A."/>
            <person name="Ahrendt S.R."/>
            <person name="Lipzen A."/>
            <person name="Sullivan W."/>
            <person name="Andreopoulos W.B."/>
            <person name="Clum A."/>
            <person name="Lindquist E."/>
            <person name="Daum C."/>
            <person name="Ramamoorthy G.K."/>
            <person name="Gryganskyi A."/>
            <person name="Culley D."/>
            <person name="Magnuson J.K."/>
            <person name="James T.Y."/>
            <person name="O'Malley M.A."/>
            <person name="Stajich J.E."/>
            <person name="Spatafora J.W."/>
            <person name="Visel A."/>
            <person name="Grigoriev I.V."/>
        </authorList>
    </citation>
    <scope>NUCLEOTIDE SEQUENCE [LARGE SCALE GENOMIC DNA]</scope>
    <source>
        <strain evidence="9">finn</strain>
    </source>
</reference>
<dbReference type="GO" id="GO:0032040">
    <property type="term" value="C:small-subunit processome"/>
    <property type="evidence" value="ECO:0007669"/>
    <property type="project" value="EnsemblFungi"/>
</dbReference>
<proteinExistence type="inferred from homology"/>
<sequence>MPKSKRSKLVSLTQTQKKGREEKELLVEQIQKCVDKYQYIWIFNIDNMRNYYLKEVRNDWNTSRFFFGKNKIMAKALGTTAEEEYKPNLSKLAERLVGNVGLLFTDAPPMEVQQYFENFKKEDYARSGFIATHDFVVPEGPVTRGEDKLAFPSNMEPQLRALGLPTTLKTGVVTCLFDYTVCKKGDTLTPEQAQLLKHFFIQMSEFKVSLKCYYKDGAINNI</sequence>
<evidence type="ECO:0000256" key="2">
    <source>
        <dbReference type="ARBA" id="ARBA00008889"/>
    </source>
</evidence>
<dbReference type="OrthoDB" id="10262308at2759"/>
<dbReference type="InterPro" id="IPR051742">
    <property type="entry name" value="Ribosome_Assembly_uL10"/>
</dbReference>
<accession>A0A1Y1V9Q3</accession>
<dbReference type="EMBL" id="MCFH01000023">
    <property type="protein sequence ID" value="ORX49755.1"/>
    <property type="molecule type" value="Genomic_DNA"/>
</dbReference>
<dbReference type="InterPro" id="IPR001790">
    <property type="entry name" value="Ribosomal_uL10"/>
</dbReference>
<keyword evidence="5 6" id="KW-0539">Nucleus</keyword>
<dbReference type="InterPro" id="IPR043141">
    <property type="entry name" value="Ribosomal_uL10-like_sf"/>
</dbReference>
<dbReference type="GO" id="GO:0006364">
    <property type="term" value="P:rRNA processing"/>
    <property type="evidence" value="ECO:0007669"/>
    <property type="project" value="EnsemblFungi"/>
</dbReference>
<dbReference type="Gene3D" id="3.30.70.1730">
    <property type="match status" value="1"/>
</dbReference>
<gene>
    <name evidence="8" type="ORF">BCR36DRAFT_353523</name>
</gene>
<comment type="subcellular location">
    <subcellularLocation>
        <location evidence="6">Cytoplasm</location>
    </subcellularLocation>
    <subcellularLocation>
        <location evidence="6">Nucleus</location>
        <location evidence="6">Nucleolus</location>
    </subcellularLocation>
</comment>
<dbReference type="GO" id="GO:0005737">
    <property type="term" value="C:cytoplasm"/>
    <property type="evidence" value="ECO:0007669"/>
    <property type="project" value="UniProtKB-SubCell"/>
</dbReference>
<dbReference type="InterPro" id="IPR033867">
    <property type="entry name" value="Mrt4"/>
</dbReference>
<dbReference type="GO" id="GO:0003723">
    <property type="term" value="F:RNA binding"/>
    <property type="evidence" value="ECO:0007669"/>
    <property type="project" value="TreeGrafter"/>
</dbReference>